<feature type="binding site" evidence="6">
    <location>
        <position position="5"/>
    </location>
    <ligand>
        <name>Mg(2+)</name>
        <dbReference type="ChEBI" id="CHEBI:18420"/>
    </ligand>
</feature>
<dbReference type="EMBL" id="JABFYL010000014">
    <property type="protein sequence ID" value="NVN49271.1"/>
    <property type="molecule type" value="Genomic_DNA"/>
</dbReference>
<evidence type="ECO:0000256" key="5">
    <source>
        <dbReference type="ARBA" id="ARBA00022842"/>
    </source>
</evidence>
<keyword evidence="6" id="KW-0800">Toxin</keyword>
<evidence type="ECO:0000256" key="3">
    <source>
        <dbReference type="ARBA" id="ARBA00022723"/>
    </source>
</evidence>
<evidence type="ECO:0000313" key="9">
    <source>
        <dbReference type="Proteomes" id="UP000570517"/>
    </source>
</evidence>
<proteinExistence type="inferred from homology"/>
<evidence type="ECO:0000256" key="1">
    <source>
        <dbReference type="ARBA" id="ARBA00022649"/>
    </source>
</evidence>
<dbReference type="NCBIfam" id="TIGR00028">
    <property type="entry name" value="Mtu_PIN_fam"/>
    <property type="match status" value="1"/>
</dbReference>
<protein>
    <recommendedName>
        <fullName evidence="6">Ribonuclease VapC</fullName>
        <shortName evidence="6">RNase VapC</shortName>
        <ecNumber evidence="6">3.1.-.-</ecNumber>
    </recommendedName>
    <alternativeName>
        <fullName evidence="6">Toxin VapC</fullName>
    </alternativeName>
</protein>
<comment type="similarity">
    <text evidence="6">Belongs to the PINc/VapC protein family.</text>
</comment>
<dbReference type="SUPFAM" id="SSF88723">
    <property type="entry name" value="PIN domain-like"/>
    <property type="match status" value="1"/>
</dbReference>
<keyword evidence="5 6" id="KW-0460">Magnesium</keyword>
<gene>
    <name evidence="6" type="primary">vapC</name>
    <name evidence="8" type="ORF">HLY00_374</name>
</gene>
<dbReference type="EC" id="3.1.-.-" evidence="6"/>
<comment type="caution">
    <text evidence="8">The sequence shown here is derived from an EMBL/GenBank/DDBJ whole genome shotgun (WGS) entry which is preliminary data.</text>
</comment>
<dbReference type="InterPro" id="IPR002716">
    <property type="entry name" value="PIN_dom"/>
</dbReference>
<evidence type="ECO:0000256" key="2">
    <source>
        <dbReference type="ARBA" id="ARBA00022722"/>
    </source>
</evidence>
<dbReference type="GO" id="GO:0016788">
    <property type="term" value="F:hydrolase activity, acting on ester bonds"/>
    <property type="evidence" value="ECO:0007669"/>
    <property type="project" value="InterPro"/>
</dbReference>
<dbReference type="Gene3D" id="3.40.50.1010">
    <property type="entry name" value="5'-nuclease"/>
    <property type="match status" value="1"/>
</dbReference>
<keyword evidence="9" id="KW-1185">Reference proteome</keyword>
<dbReference type="GO" id="GO:0045926">
    <property type="term" value="P:negative regulation of growth"/>
    <property type="evidence" value="ECO:0007669"/>
    <property type="project" value="UniProtKB-ARBA"/>
</dbReference>
<name>A0A850PFP6_9MYCO</name>
<comment type="function">
    <text evidence="6">Toxic component of a toxin-antitoxin (TA) system. An RNase.</text>
</comment>
<dbReference type="GO" id="GO:0090729">
    <property type="term" value="F:toxin activity"/>
    <property type="evidence" value="ECO:0007669"/>
    <property type="project" value="UniProtKB-KW"/>
</dbReference>
<dbReference type="InterPro" id="IPR022907">
    <property type="entry name" value="VapC_family"/>
</dbReference>
<evidence type="ECO:0000256" key="4">
    <source>
        <dbReference type="ARBA" id="ARBA00022801"/>
    </source>
</evidence>
<reference evidence="8 9" key="1">
    <citation type="submission" date="2020-05" db="EMBL/GenBank/DDBJ databases">
        <title>Draft genome sequence of Mycobacterium hippocampi DL, isolated from European seabass, Dicentrarchus labrax, reared in fish farms.</title>
        <authorList>
            <person name="Stathopoulou P."/>
            <person name="Asimakis E."/>
            <person name="Tzokas K."/>
            <person name="Batargias C."/>
            <person name="Tsiamis G."/>
        </authorList>
    </citation>
    <scope>NUCLEOTIDE SEQUENCE [LARGE SCALE GENOMIC DNA]</scope>
    <source>
        <strain evidence="8 9">DL</strain>
    </source>
</reference>
<evidence type="ECO:0000313" key="8">
    <source>
        <dbReference type="EMBL" id="NVN49271.1"/>
    </source>
</evidence>
<dbReference type="RefSeq" id="WP_178357662.1">
    <property type="nucleotide sequence ID" value="NZ_JABFYL010000014.1"/>
</dbReference>
<keyword evidence="2 6" id="KW-0540">Nuclease</keyword>
<dbReference type="InterPro" id="IPR006226">
    <property type="entry name" value="Mtu_PIN"/>
</dbReference>
<dbReference type="AlphaFoldDB" id="A0A850PFP6"/>
<keyword evidence="4 6" id="KW-0378">Hydrolase</keyword>
<dbReference type="InterPro" id="IPR029060">
    <property type="entry name" value="PIN-like_dom_sf"/>
</dbReference>
<dbReference type="HAMAP" id="MF_00265">
    <property type="entry name" value="VapC_Nob1"/>
    <property type="match status" value="1"/>
</dbReference>
<dbReference type="Proteomes" id="UP000570517">
    <property type="component" value="Unassembled WGS sequence"/>
</dbReference>
<dbReference type="GO" id="GO:0004540">
    <property type="term" value="F:RNA nuclease activity"/>
    <property type="evidence" value="ECO:0007669"/>
    <property type="project" value="InterPro"/>
</dbReference>
<evidence type="ECO:0000259" key="7">
    <source>
        <dbReference type="Pfam" id="PF01850"/>
    </source>
</evidence>
<accession>A0A850PFP6</accession>
<organism evidence="8 9">
    <name type="scientific">Mycolicibacterium hippocampi</name>
    <dbReference type="NCBI Taxonomy" id="659824"/>
    <lineage>
        <taxon>Bacteria</taxon>
        <taxon>Bacillati</taxon>
        <taxon>Actinomycetota</taxon>
        <taxon>Actinomycetes</taxon>
        <taxon>Mycobacteriales</taxon>
        <taxon>Mycobacteriaceae</taxon>
        <taxon>Mycolicibacterium</taxon>
    </lineage>
</organism>
<comment type="cofactor">
    <cofactor evidence="6">
        <name>Mg(2+)</name>
        <dbReference type="ChEBI" id="CHEBI:18420"/>
    </cofactor>
</comment>
<feature type="domain" description="PIN" evidence="7">
    <location>
        <begin position="3"/>
        <end position="133"/>
    </location>
</feature>
<keyword evidence="3 6" id="KW-0479">Metal-binding</keyword>
<dbReference type="CDD" id="cd18678">
    <property type="entry name" value="PIN_MtVapC25_VapC33-like"/>
    <property type="match status" value="1"/>
</dbReference>
<sequence length="145" mass="15490">MRIVDANVLLYAVNSSSDHHDACRRWLDGALSGRDVVGLAWVPMLAFARLATKHGLFPSPMSPDDAMAQITAWCSAPGATTVNPTARHADLLSGLLSTVGAGGNLVNDAHLAALALEHRARIVSYDNDFDRFKGVQRDVPESLLG</sequence>
<dbReference type="Pfam" id="PF01850">
    <property type="entry name" value="PIN"/>
    <property type="match status" value="1"/>
</dbReference>
<dbReference type="GO" id="GO:0000287">
    <property type="term" value="F:magnesium ion binding"/>
    <property type="evidence" value="ECO:0007669"/>
    <property type="project" value="UniProtKB-UniRule"/>
</dbReference>
<feature type="binding site" evidence="6">
    <location>
        <position position="108"/>
    </location>
    <ligand>
        <name>Mg(2+)</name>
        <dbReference type="ChEBI" id="CHEBI:18420"/>
    </ligand>
</feature>
<keyword evidence="1 6" id="KW-1277">Toxin-antitoxin system</keyword>
<evidence type="ECO:0000256" key="6">
    <source>
        <dbReference type="HAMAP-Rule" id="MF_00265"/>
    </source>
</evidence>